<dbReference type="InterPro" id="IPR001128">
    <property type="entry name" value="Cyt_P450"/>
</dbReference>
<evidence type="ECO:0000256" key="4">
    <source>
        <dbReference type="ARBA" id="ARBA00023002"/>
    </source>
</evidence>
<evidence type="ECO:0000313" key="7">
    <source>
        <dbReference type="Proteomes" id="UP001437256"/>
    </source>
</evidence>
<comment type="caution">
    <text evidence="6">The sequence shown here is derived from an EMBL/GenBank/DDBJ whole genome shotgun (WGS) entry which is preliminary data.</text>
</comment>
<comment type="cofactor">
    <cofactor evidence="1">
        <name>heme</name>
        <dbReference type="ChEBI" id="CHEBI:30413"/>
    </cofactor>
</comment>
<dbReference type="InterPro" id="IPR036396">
    <property type="entry name" value="Cyt_P450_sf"/>
</dbReference>
<evidence type="ECO:0000256" key="3">
    <source>
        <dbReference type="ARBA" id="ARBA00022723"/>
    </source>
</evidence>
<gene>
    <name evidence="6" type="ORF">AAF712_016619</name>
</gene>
<evidence type="ECO:0000256" key="2">
    <source>
        <dbReference type="ARBA" id="ARBA00010617"/>
    </source>
</evidence>
<dbReference type="EMBL" id="JBBXMP010000974">
    <property type="protein sequence ID" value="KAL0056770.1"/>
    <property type="molecule type" value="Genomic_DNA"/>
</dbReference>
<keyword evidence="5" id="KW-0408">Iron</keyword>
<dbReference type="CDD" id="cd11041">
    <property type="entry name" value="CYP503A1-like"/>
    <property type="match status" value="1"/>
</dbReference>
<keyword evidence="7" id="KW-1185">Reference proteome</keyword>
<sequence length="486" mass="55559">MLDSNFVAFVSLGVVLAGLALKEFKKYVDYQVKYPNQAFKVAMLDRYLVVITGKEMIEDFRKAGDEDLSMLEAFKQAFQTDYIFKKSNNENPYHFQAIRPLTRHLASNFGEVYDELSQAFNDEIPLTDDWIKVPTLQKALSIVTRTSNRLFVGLPLCRSKEWLSLNIRYTVDFFNAVAKISVFPSLVAWYTSPYKRSIKVALKITESLIHERVEKFRAGSEDLQEDMLTWIIQSAPKDDPDKWLTPEELGSRLLSVNFVSIDTTSQAFAHGLINLASHPEYIEPLRREIEACIEKDGWSKAAMEKMQLLDSFLKESQRVSSSAPVSMRRLALRDFAFSNGTVVPAGTIIAISPSALHFDVGQYSNPFEFDGFRSYKQREEEGESIKHQMVTPQTNYIAFGIGRHAWWVPSRVRSEPHSDSYLDFDFPSPGRFFAVNEIKALVSHTLMYYDLKLDESEAAPKTDEFGGGISTDLKTRVMFRKRQVNM</sequence>
<name>A0ABR2Z628_9AGAR</name>
<reference evidence="6 7" key="1">
    <citation type="submission" date="2024-05" db="EMBL/GenBank/DDBJ databases">
        <title>A draft genome resource for the thread blight pathogen Marasmius tenuissimus strain MS-2.</title>
        <authorList>
            <person name="Yulfo-Soto G.E."/>
            <person name="Baruah I.K."/>
            <person name="Amoako-Attah I."/>
            <person name="Bukari Y."/>
            <person name="Meinhardt L.W."/>
            <person name="Bailey B.A."/>
            <person name="Cohen S.P."/>
        </authorList>
    </citation>
    <scope>NUCLEOTIDE SEQUENCE [LARGE SCALE GENOMIC DNA]</scope>
    <source>
        <strain evidence="6 7">MS-2</strain>
    </source>
</reference>
<accession>A0ABR2Z628</accession>
<comment type="similarity">
    <text evidence="2">Belongs to the cytochrome P450 family.</text>
</comment>
<keyword evidence="3" id="KW-0479">Metal-binding</keyword>
<evidence type="ECO:0000256" key="5">
    <source>
        <dbReference type="ARBA" id="ARBA00023004"/>
    </source>
</evidence>
<evidence type="ECO:0000256" key="1">
    <source>
        <dbReference type="ARBA" id="ARBA00001971"/>
    </source>
</evidence>
<evidence type="ECO:0000313" key="6">
    <source>
        <dbReference type="EMBL" id="KAL0056770.1"/>
    </source>
</evidence>
<proteinExistence type="inferred from homology"/>
<evidence type="ECO:0008006" key="8">
    <source>
        <dbReference type="Google" id="ProtNLM"/>
    </source>
</evidence>
<dbReference type="PANTHER" id="PTHR46206">
    <property type="entry name" value="CYTOCHROME P450"/>
    <property type="match status" value="1"/>
</dbReference>
<keyword evidence="4" id="KW-0560">Oxidoreductase</keyword>
<dbReference type="Pfam" id="PF00067">
    <property type="entry name" value="p450"/>
    <property type="match status" value="1"/>
</dbReference>
<dbReference type="InterPro" id="IPR002401">
    <property type="entry name" value="Cyt_P450_E_grp-I"/>
</dbReference>
<dbReference type="Gene3D" id="1.10.630.10">
    <property type="entry name" value="Cytochrome P450"/>
    <property type="match status" value="1"/>
</dbReference>
<protein>
    <recommendedName>
        <fullName evidence="8">Cytochrome P450</fullName>
    </recommendedName>
</protein>
<dbReference type="PRINTS" id="PR00463">
    <property type="entry name" value="EP450I"/>
</dbReference>
<dbReference type="Proteomes" id="UP001437256">
    <property type="component" value="Unassembled WGS sequence"/>
</dbReference>
<organism evidence="6 7">
    <name type="scientific">Marasmius tenuissimus</name>
    <dbReference type="NCBI Taxonomy" id="585030"/>
    <lineage>
        <taxon>Eukaryota</taxon>
        <taxon>Fungi</taxon>
        <taxon>Dikarya</taxon>
        <taxon>Basidiomycota</taxon>
        <taxon>Agaricomycotina</taxon>
        <taxon>Agaricomycetes</taxon>
        <taxon>Agaricomycetidae</taxon>
        <taxon>Agaricales</taxon>
        <taxon>Marasmiineae</taxon>
        <taxon>Marasmiaceae</taxon>
        <taxon>Marasmius</taxon>
    </lineage>
</organism>
<dbReference type="SUPFAM" id="SSF48264">
    <property type="entry name" value="Cytochrome P450"/>
    <property type="match status" value="1"/>
</dbReference>